<evidence type="ECO:0000256" key="1">
    <source>
        <dbReference type="SAM" id="Phobius"/>
    </source>
</evidence>
<accession>A0A0B5BID3</accession>
<dbReference type="EMBL" id="CP009788">
    <property type="protein sequence ID" value="AJE04270.1"/>
    <property type="molecule type" value="Genomic_DNA"/>
</dbReference>
<feature type="transmembrane region" description="Helical" evidence="1">
    <location>
        <begin position="18"/>
        <end position="40"/>
    </location>
</feature>
<dbReference type="InterPro" id="IPR011990">
    <property type="entry name" value="TPR-like_helical_dom_sf"/>
</dbReference>
<keyword evidence="1" id="KW-1133">Transmembrane helix</keyword>
<protein>
    <recommendedName>
        <fullName evidence="4">Tetratricopeptide repeat-like domain-containing protein</fullName>
    </recommendedName>
</protein>
<dbReference type="Gene3D" id="1.25.40.10">
    <property type="entry name" value="Tetratricopeptide repeat domain"/>
    <property type="match status" value="1"/>
</dbReference>
<evidence type="ECO:0000313" key="3">
    <source>
        <dbReference type="Proteomes" id="UP000057609"/>
    </source>
</evidence>
<keyword evidence="3" id="KW-1185">Reference proteome</keyword>
<dbReference type="STRING" id="345632.GPICK_13755"/>
<gene>
    <name evidence="2" type="ORF">GPICK_13755</name>
</gene>
<dbReference type="KEGG" id="gpi:GPICK_13755"/>
<evidence type="ECO:0008006" key="4">
    <source>
        <dbReference type="Google" id="ProtNLM"/>
    </source>
</evidence>
<organism evidence="2 3">
    <name type="scientific">Geobacter pickeringii</name>
    <dbReference type="NCBI Taxonomy" id="345632"/>
    <lineage>
        <taxon>Bacteria</taxon>
        <taxon>Pseudomonadati</taxon>
        <taxon>Thermodesulfobacteriota</taxon>
        <taxon>Desulfuromonadia</taxon>
        <taxon>Geobacterales</taxon>
        <taxon>Geobacteraceae</taxon>
        <taxon>Geobacter</taxon>
    </lineage>
</organism>
<proteinExistence type="predicted"/>
<name>A0A0B5BID3_9BACT</name>
<keyword evidence="1" id="KW-0812">Transmembrane</keyword>
<sequence length="197" mass="22649">MGKPIKTPQRQSAGRRKLFLTIAGILIAATAILTAITWPYNPIGRGIYRLLGKELPPTRSEELANIKRFLSARRKLDKKDYAAAFNELEYLRTRAGTSFTFFKEVYLYLGYIYEIRGDIAGEEQLYRELAGKDRVFARFMEGLYNFHHNHPTEARKALDEAIALDNRLNRLGKYRPTALKALERIDKDASRPDGRKP</sequence>
<dbReference type="AlphaFoldDB" id="A0A0B5BID3"/>
<reference evidence="2 3" key="1">
    <citation type="journal article" date="2015" name="Genome Announc.">
        <title>Complete Genome of Geobacter pickeringii G13T, a Metal-Reducing Isolate from Sedimentary Kaolin Deposits.</title>
        <authorList>
            <person name="Badalamenti J.P."/>
            <person name="Bond D.R."/>
        </authorList>
    </citation>
    <scope>NUCLEOTIDE SEQUENCE [LARGE SCALE GENOMIC DNA]</scope>
    <source>
        <strain evidence="2 3">G13</strain>
    </source>
</reference>
<evidence type="ECO:0000313" key="2">
    <source>
        <dbReference type="EMBL" id="AJE04270.1"/>
    </source>
</evidence>
<dbReference type="HOGENOM" id="CLU_1445748_0_0_7"/>
<dbReference type="RefSeq" id="WP_039744114.1">
    <property type="nucleotide sequence ID" value="NZ_CP009788.1"/>
</dbReference>
<keyword evidence="1" id="KW-0472">Membrane</keyword>
<dbReference type="Proteomes" id="UP000057609">
    <property type="component" value="Chromosome"/>
</dbReference>